<accession>A0A2N6QTU6</accession>
<proteinExistence type="predicted"/>
<name>A0A2N6QTU6_9BACT</name>
<comment type="caution">
    <text evidence="11">The sequence shown here is derived from an EMBL/GenBank/DDBJ whole genome shotgun (WGS) entry which is preliminary data.</text>
</comment>
<evidence type="ECO:0000256" key="4">
    <source>
        <dbReference type="ARBA" id="ARBA00022989"/>
    </source>
</evidence>
<evidence type="ECO:0000256" key="7">
    <source>
        <dbReference type="PIRSR" id="PIRSR005091-2"/>
    </source>
</evidence>
<keyword evidence="7" id="KW-0464">Manganese</keyword>
<dbReference type="Pfam" id="PF00884">
    <property type="entry name" value="Sulfatase"/>
    <property type="match status" value="1"/>
</dbReference>
<dbReference type="RefSeq" id="WP_102696401.1">
    <property type="nucleotide sequence ID" value="NZ_PNGJ01000001.1"/>
</dbReference>
<dbReference type="Gene3D" id="3.30.1120.80">
    <property type="match status" value="1"/>
</dbReference>
<feature type="binding site" evidence="7">
    <location>
        <position position="440"/>
    </location>
    <ligand>
        <name>substrate</name>
    </ligand>
</feature>
<sequence length="627" mass="71968">MKTRFKYFFLTYVFFVLIFIIQKPLFMLYHLSLFKEATWKDWFLVPYHGLPLDFSLAGYLTIIPGLLLICTIWSRKRLWRRLAMAYFAIIAIVLSAVFVIDLGLYRYWGFRLDTTPLFYFCSSPGDALASASAWELIGGIVALLLMTVLLYVLFYLLLRDDVLEKKLLPLNRPFFTFLFVLLWAALFIPIRGGFKASTMNIGKVYFSENMRLNHAATNPLFSLLVSLIKQENFKQQYRFMKDDEANKLVAQMYDQDVVHRSYQAPQQWILTTARPNILFVVMESFSSKLMASLGGERNVAVNLDRLSAEGLLFRYFYATSFRTDRGLVSILSGFPSLPTNSIMKMPKVSQSLPSLAASLRKVGYTADYYYGGDADFTNMRSYLKGTGFETIVCDEDFPVSDRLSKWGVPDHLLFEKVLSNLRQNKRQKPWFKVVQTLSSHEPFDVPYHRLNDKILNAFAYTDSCVGHFVDELKKLPLWKNTLVVLVPDHLGCYPQDIDNLSVERYQIPLIFLGGALKEPGTVDIHGSQTDIAATLLGQMGIAHHEFTYSKDMFNPSSPHFAFFTFPDAFGLVDEDNQVVFNNESKKVVLDRGKRPGKNLKRGKAYLQKIYDTIDRLSTEPVKEGNRH</sequence>
<feature type="binding site" evidence="8">
    <location>
        <position position="323"/>
    </location>
    <ligand>
        <name>Mn(2+)</name>
        <dbReference type="ChEBI" id="CHEBI:29035"/>
    </ligand>
</feature>
<feature type="transmembrane region" description="Helical" evidence="9">
    <location>
        <begin position="170"/>
        <end position="190"/>
    </location>
</feature>
<organism evidence="11 12">
    <name type="scientific">Hoylesella buccalis</name>
    <dbReference type="NCBI Taxonomy" id="28127"/>
    <lineage>
        <taxon>Bacteria</taxon>
        <taxon>Pseudomonadati</taxon>
        <taxon>Bacteroidota</taxon>
        <taxon>Bacteroidia</taxon>
        <taxon>Bacteroidales</taxon>
        <taxon>Prevotellaceae</taxon>
        <taxon>Hoylesella</taxon>
    </lineage>
</organism>
<evidence type="ECO:0000256" key="8">
    <source>
        <dbReference type="PIRSR" id="PIRSR005091-3"/>
    </source>
</evidence>
<feature type="binding site" evidence="8">
    <location>
        <position position="283"/>
    </location>
    <ligand>
        <name>Mn(2+)</name>
        <dbReference type="ChEBI" id="CHEBI:29035"/>
    </ligand>
</feature>
<dbReference type="InterPro" id="IPR017850">
    <property type="entry name" value="Alkaline_phosphatase_core_sf"/>
</dbReference>
<feature type="transmembrane region" description="Helical" evidence="9">
    <location>
        <begin position="7"/>
        <end position="34"/>
    </location>
</feature>
<dbReference type="GO" id="GO:0005886">
    <property type="term" value="C:plasma membrane"/>
    <property type="evidence" value="ECO:0007669"/>
    <property type="project" value="UniProtKB-SubCell"/>
</dbReference>
<dbReference type="Proteomes" id="UP000235564">
    <property type="component" value="Unassembled WGS sequence"/>
</dbReference>
<dbReference type="EMBL" id="PNGJ01000001">
    <property type="protein sequence ID" value="PMC25476.1"/>
    <property type="molecule type" value="Genomic_DNA"/>
</dbReference>
<comment type="subcellular location">
    <subcellularLocation>
        <location evidence="1">Cell membrane</location>
        <topology evidence="1">Multi-pass membrane protein</topology>
    </subcellularLocation>
</comment>
<dbReference type="InterPro" id="IPR050448">
    <property type="entry name" value="OpgB/LTA_synthase_biosynth"/>
</dbReference>
<feature type="transmembrane region" description="Helical" evidence="9">
    <location>
        <begin position="85"/>
        <end position="108"/>
    </location>
</feature>
<dbReference type="Gene3D" id="3.40.720.10">
    <property type="entry name" value="Alkaline Phosphatase, subunit A"/>
    <property type="match status" value="1"/>
</dbReference>
<dbReference type="InterPro" id="IPR012160">
    <property type="entry name" value="LtaS-like"/>
</dbReference>
<evidence type="ECO:0000256" key="5">
    <source>
        <dbReference type="ARBA" id="ARBA00023136"/>
    </source>
</evidence>
<feature type="active site" evidence="6">
    <location>
        <position position="323"/>
    </location>
</feature>
<gene>
    <name evidence="11" type="ORF">CJ231_01430</name>
</gene>
<feature type="binding site" evidence="8">
    <location>
        <position position="489"/>
    </location>
    <ligand>
        <name>Mn(2+)</name>
        <dbReference type="ChEBI" id="CHEBI:29035"/>
    </ligand>
</feature>
<keyword evidence="7" id="KW-0479">Metal-binding</keyword>
<evidence type="ECO:0000256" key="9">
    <source>
        <dbReference type="SAM" id="Phobius"/>
    </source>
</evidence>
<feature type="binding site" evidence="8">
    <location>
        <position position="488"/>
    </location>
    <ligand>
        <name>Mn(2+)</name>
        <dbReference type="ChEBI" id="CHEBI:29035"/>
    </ligand>
</feature>
<evidence type="ECO:0000256" key="6">
    <source>
        <dbReference type="PIRSR" id="PIRSR005091-1"/>
    </source>
</evidence>
<dbReference type="CDD" id="cd16015">
    <property type="entry name" value="LTA_synthase"/>
    <property type="match status" value="1"/>
</dbReference>
<dbReference type="SUPFAM" id="SSF53649">
    <property type="entry name" value="Alkaline phosphatase-like"/>
    <property type="match status" value="1"/>
</dbReference>
<dbReference type="PANTHER" id="PTHR47371">
    <property type="entry name" value="LIPOTEICHOIC ACID SYNTHASE"/>
    <property type="match status" value="1"/>
</dbReference>
<evidence type="ECO:0000256" key="2">
    <source>
        <dbReference type="ARBA" id="ARBA00022475"/>
    </source>
</evidence>
<keyword evidence="5 9" id="KW-0472">Membrane</keyword>
<dbReference type="PIRSF" id="PIRSF005091">
    <property type="entry name" value="Mmb_sulf_HI1246"/>
    <property type="match status" value="1"/>
</dbReference>
<evidence type="ECO:0000256" key="1">
    <source>
        <dbReference type="ARBA" id="ARBA00004651"/>
    </source>
</evidence>
<evidence type="ECO:0000259" key="10">
    <source>
        <dbReference type="Pfam" id="PF00884"/>
    </source>
</evidence>
<evidence type="ECO:0000256" key="3">
    <source>
        <dbReference type="ARBA" id="ARBA00022692"/>
    </source>
</evidence>
<dbReference type="PANTHER" id="PTHR47371:SF3">
    <property type="entry name" value="PHOSPHOGLYCEROL TRANSFERASE I"/>
    <property type="match status" value="1"/>
</dbReference>
<keyword evidence="2" id="KW-1003">Cell membrane</keyword>
<dbReference type="InterPro" id="IPR000917">
    <property type="entry name" value="Sulfatase_N"/>
</dbReference>
<evidence type="ECO:0000313" key="12">
    <source>
        <dbReference type="Proteomes" id="UP000235564"/>
    </source>
</evidence>
<evidence type="ECO:0000313" key="11">
    <source>
        <dbReference type="EMBL" id="PMC25476.1"/>
    </source>
</evidence>
<feature type="transmembrane region" description="Helical" evidence="9">
    <location>
        <begin position="136"/>
        <end position="158"/>
    </location>
</feature>
<dbReference type="AlphaFoldDB" id="A0A2N6QTU6"/>
<feature type="domain" description="Sulfatase N-terminal" evidence="10">
    <location>
        <begin position="275"/>
        <end position="541"/>
    </location>
</feature>
<keyword evidence="3 9" id="KW-0812">Transmembrane</keyword>
<dbReference type="OrthoDB" id="9777768at2"/>
<reference evidence="11 12" key="1">
    <citation type="submission" date="2017-09" db="EMBL/GenBank/DDBJ databases">
        <title>Bacterial strain isolated from the female urinary microbiota.</title>
        <authorList>
            <person name="Thomas-White K."/>
            <person name="Kumar N."/>
            <person name="Forster S."/>
            <person name="Putonti C."/>
            <person name="Lawley T."/>
            <person name="Wolfe A.J."/>
        </authorList>
    </citation>
    <scope>NUCLEOTIDE SEQUENCE [LARGE SCALE GENOMIC DNA]</scope>
    <source>
        <strain evidence="11 12">UMB0536</strain>
    </source>
</reference>
<dbReference type="GO" id="GO:0046872">
    <property type="term" value="F:metal ion binding"/>
    <property type="evidence" value="ECO:0007669"/>
    <property type="project" value="UniProtKB-KW"/>
</dbReference>
<keyword evidence="4 9" id="KW-1133">Transmembrane helix</keyword>
<protein>
    <submittedName>
        <fullName evidence="11">Sulfatase</fullName>
    </submittedName>
</protein>
<feature type="transmembrane region" description="Helical" evidence="9">
    <location>
        <begin position="54"/>
        <end position="73"/>
    </location>
</feature>